<reference evidence="2" key="1">
    <citation type="journal article" date="2018" name="Nat. Plants">
        <title>Whole-genome landscape of Medicago truncatula symbiotic genes.</title>
        <authorList>
            <person name="Pecrix Y."/>
            <person name="Staton S.E."/>
            <person name="Sallet E."/>
            <person name="Lelandais-Briere C."/>
            <person name="Moreau S."/>
            <person name="Carrere S."/>
            <person name="Blein T."/>
            <person name="Jardinaud M.F."/>
            <person name="Latrasse D."/>
            <person name="Zouine M."/>
            <person name="Zahm M."/>
            <person name="Kreplak J."/>
            <person name="Mayjonade B."/>
            <person name="Satge C."/>
            <person name="Perez M."/>
            <person name="Cauet S."/>
            <person name="Marande W."/>
            <person name="Chantry-Darmon C."/>
            <person name="Lopez-Roques C."/>
            <person name="Bouchez O."/>
            <person name="Berard A."/>
            <person name="Debelle F."/>
            <person name="Munos S."/>
            <person name="Bendahmane A."/>
            <person name="Berges H."/>
            <person name="Niebel A."/>
            <person name="Buitink J."/>
            <person name="Frugier F."/>
            <person name="Benhamed M."/>
            <person name="Crespi M."/>
            <person name="Gouzy J."/>
            <person name="Gamas P."/>
        </authorList>
    </citation>
    <scope>NUCLEOTIDE SEQUENCE [LARGE SCALE GENOMIC DNA]</scope>
    <source>
        <strain evidence="2">cv. Jemalong A17</strain>
    </source>
</reference>
<dbReference type="Proteomes" id="UP000265566">
    <property type="component" value="Chromosome 2"/>
</dbReference>
<dbReference type="AlphaFoldDB" id="A0A396J731"/>
<gene>
    <name evidence="1" type="ORF">MtrunA17_Chr2g0285341</name>
</gene>
<accession>A0A396J731</accession>
<comment type="caution">
    <text evidence="1">The sequence shown here is derived from an EMBL/GenBank/DDBJ whole genome shotgun (WGS) entry which is preliminary data.</text>
</comment>
<sequence>MKTYLEFRFSQPLQLVHLDPLNHDLELLSVIGNKITGKIDYFG</sequence>
<dbReference type="EMBL" id="PSQE01000002">
    <property type="protein sequence ID" value="RHN72223.1"/>
    <property type="molecule type" value="Genomic_DNA"/>
</dbReference>
<organism evidence="1 2">
    <name type="scientific">Medicago truncatula</name>
    <name type="common">Barrel medic</name>
    <name type="synonym">Medicago tribuloides</name>
    <dbReference type="NCBI Taxonomy" id="3880"/>
    <lineage>
        <taxon>Eukaryota</taxon>
        <taxon>Viridiplantae</taxon>
        <taxon>Streptophyta</taxon>
        <taxon>Embryophyta</taxon>
        <taxon>Tracheophyta</taxon>
        <taxon>Spermatophyta</taxon>
        <taxon>Magnoliopsida</taxon>
        <taxon>eudicotyledons</taxon>
        <taxon>Gunneridae</taxon>
        <taxon>Pentapetalae</taxon>
        <taxon>rosids</taxon>
        <taxon>fabids</taxon>
        <taxon>Fabales</taxon>
        <taxon>Fabaceae</taxon>
        <taxon>Papilionoideae</taxon>
        <taxon>50 kb inversion clade</taxon>
        <taxon>NPAAA clade</taxon>
        <taxon>Hologalegina</taxon>
        <taxon>IRL clade</taxon>
        <taxon>Trifolieae</taxon>
        <taxon>Medicago</taxon>
    </lineage>
</organism>
<protein>
    <submittedName>
        <fullName evidence="1">Uncharacterized protein</fullName>
    </submittedName>
</protein>
<evidence type="ECO:0000313" key="1">
    <source>
        <dbReference type="EMBL" id="RHN72223.1"/>
    </source>
</evidence>
<name>A0A396J731_MEDTR</name>
<proteinExistence type="predicted"/>
<evidence type="ECO:0000313" key="2">
    <source>
        <dbReference type="Proteomes" id="UP000265566"/>
    </source>
</evidence>
<dbReference type="Gramene" id="rna7910">
    <property type="protein sequence ID" value="RHN72223.1"/>
    <property type="gene ID" value="gene7910"/>
</dbReference>